<comment type="caution">
    <text evidence="9">The sequence shown here is derived from an EMBL/GenBank/DDBJ whole genome shotgun (WGS) entry which is preliminary data.</text>
</comment>
<proteinExistence type="inferred from homology"/>
<organism evidence="9 10">
    <name type="scientific">Zea mays</name>
    <name type="common">Maize</name>
    <dbReference type="NCBI Taxonomy" id="4577"/>
    <lineage>
        <taxon>Eukaryota</taxon>
        <taxon>Viridiplantae</taxon>
        <taxon>Streptophyta</taxon>
        <taxon>Embryophyta</taxon>
        <taxon>Tracheophyta</taxon>
        <taxon>Spermatophyta</taxon>
        <taxon>Magnoliopsida</taxon>
        <taxon>Liliopsida</taxon>
        <taxon>Poales</taxon>
        <taxon>Poaceae</taxon>
        <taxon>PACMAD clade</taxon>
        <taxon>Panicoideae</taxon>
        <taxon>Andropogonodae</taxon>
        <taxon>Andropogoneae</taxon>
        <taxon>Tripsacinae</taxon>
        <taxon>Zea</taxon>
    </lineage>
</organism>
<dbReference type="HAMAP" id="MF_01151">
    <property type="entry name" value="GrpE"/>
    <property type="match status" value="1"/>
</dbReference>
<comment type="subunit">
    <text evidence="3">Homodimer.</text>
</comment>
<keyword evidence="7" id="KW-0496">Mitochondrion</keyword>
<dbReference type="GO" id="GO:0042803">
    <property type="term" value="F:protein homodimerization activity"/>
    <property type="evidence" value="ECO:0007669"/>
    <property type="project" value="InterPro"/>
</dbReference>
<gene>
    <name evidence="9" type="primary">grpE_3</name>
    <name evidence="9" type="ORF">Zm00014a_042504</name>
</gene>
<dbReference type="SUPFAM" id="SSF58014">
    <property type="entry name" value="Coiled-coil domain of nucleotide exchange factor GrpE"/>
    <property type="match status" value="1"/>
</dbReference>
<dbReference type="AlphaFoldDB" id="A0A3L6FS13"/>
<evidence type="ECO:0000256" key="6">
    <source>
        <dbReference type="ARBA" id="ARBA00023186"/>
    </source>
</evidence>
<evidence type="ECO:0000256" key="5">
    <source>
        <dbReference type="ARBA" id="ARBA00023016"/>
    </source>
</evidence>
<keyword evidence="4" id="KW-0963">Cytoplasm</keyword>
<protein>
    <recommendedName>
        <fullName evidence="7">GrpE protein homolog</fullName>
    </recommendedName>
</protein>
<dbReference type="GO" id="GO:0000774">
    <property type="term" value="F:adenyl-nucleotide exchange factor activity"/>
    <property type="evidence" value="ECO:0007669"/>
    <property type="project" value="InterPro"/>
</dbReference>
<dbReference type="PANTHER" id="PTHR21237">
    <property type="entry name" value="GRPE PROTEIN"/>
    <property type="match status" value="1"/>
</dbReference>
<keyword evidence="6 7" id="KW-0143">Chaperone</keyword>
<comment type="subcellular location">
    <subcellularLocation>
        <location evidence="1">Cytoplasm</location>
    </subcellularLocation>
    <subcellularLocation>
        <location evidence="7">Mitochondrion matrix</location>
    </subcellularLocation>
</comment>
<dbReference type="Gene3D" id="2.30.22.10">
    <property type="entry name" value="Head domain of nucleotide exchange factor GrpE"/>
    <property type="match status" value="1"/>
</dbReference>
<evidence type="ECO:0000256" key="4">
    <source>
        <dbReference type="ARBA" id="ARBA00022490"/>
    </source>
</evidence>
<dbReference type="Gene3D" id="3.90.20.20">
    <property type="match status" value="1"/>
</dbReference>
<name>A0A3L6FS13_MAIZE</name>
<dbReference type="PANTHER" id="PTHR21237:SF40">
    <property type="entry name" value="CELL CYCLE AND APOPTOSIS REGULATOR PROTEIN 2"/>
    <property type="match status" value="1"/>
</dbReference>
<dbReference type="Proteomes" id="UP000251960">
    <property type="component" value="Chromosome 2"/>
</dbReference>
<keyword evidence="5" id="KW-0346">Stress response</keyword>
<dbReference type="ExpressionAtlas" id="A0A3L6FS13">
    <property type="expression patterns" value="baseline and differential"/>
</dbReference>
<dbReference type="PRINTS" id="PR00773">
    <property type="entry name" value="GRPEPROTEIN"/>
</dbReference>
<evidence type="ECO:0000256" key="7">
    <source>
        <dbReference type="RuleBase" id="RU000640"/>
    </source>
</evidence>
<dbReference type="Pfam" id="PF01025">
    <property type="entry name" value="GrpE"/>
    <property type="match status" value="1"/>
</dbReference>
<dbReference type="GO" id="GO:0005759">
    <property type="term" value="C:mitochondrial matrix"/>
    <property type="evidence" value="ECO:0007669"/>
    <property type="project" value="UniProtKB-SubCell"/>
</dbReference>
<evidence type="ECO:0000256" key="8">
    <source>
        <dbReference type="RuleBase" id="RU004478"/>
    </source>
</evidence>
<dbReference type="EMBL" id="NCVQ01000003">
    <property type="protein sequence ID" value="PWZ37679.1"/>
    <property type="molecule type" value="Genomic_DNA"/>
</dbReference>
<dbReference type="FunFam" id="2.30.22.10:FF:000001">
    <property type="entry name" value="Protein GrpE"/>
    <property type="match status" value="1"/>
</dbReference>
<accession>A0A3L6FS13</accession>
<dbReference type="InterPro" id="IPR009012">
    <property type="entry name" value="GrpE_head"/>
</dbReference>
<dbReference type="FunFam" id="3.90.20.20:FF:000009">
    <property type="entry name" value="GrpE protein homolog"/>
    <property type="match status" value="1"/>
</dbReference>
<dbReference type="CDD" id="cd00446">
    <property type="entry name" value="GrpE"/>
    <property type="match status" value="1"/>
</dbReference>
<dbReference type="InterPro" id="IPR013805">
    <property type="entry name" value="GrpE_CC"/>
</dbReference>
<dbReference type="InterPro" id="IPR000740">
    <property type="entry name" value="GrpE"/>
</dbReference>
<evidence type="ECO:0000256" key="1">
    <source>
        <dbReference type="ARBA" id="ARBA00004496"/>
    </source>
</evidence>
<evidence type="ECO:0000256" key="3">
    <source>
        <dbReference type="ARBA" id="ARBA00011738"/>
    </source>
</evidence>
<dbReference type="GO" id="GO:0051087">
    <property type="term" value="F:protein-folding chaperone binding"/>
    <property type="evidence" value="ECO:0007669"/>
    <property type="project" value="InterPro"/>
</dbReference>
<comment type="similarity">
    <text evidence="2 8">Belongs to the GrpE family.</text>
</comment>
<sequence>MAATFCAGPAASAAVNPSSAGCRPQNLTRAAVLSACWRPSRPTPAFVSLRRPNAELRPLRVAAGSGVDPKCNGKINKPLENAHVSLLDLLIHFILTTCAPSSFTEMSILLQVVNGEDFPPMKDLIQLYRTAFLERNEEVLGVVEKAITAVQKEKSTIASQFESTTTEITSGKEKFIRLNADLENFRKQTEKDRAKLTSNIRVEVVQSLLPLVDSFEKTNLENTPETEKEQKISASYQGIYKQLVETLRYLGVGVVETVGKPFDPSVHEAISREASMQFKAGIVMHEVRRGFHLKDRLLRPATVKVSTGSGKQSASS</sequence>
<evidence type="ECO:0000313" key="10">
    <source>
        <dbReference type="Proteomes" id="UP000251960"/>
    </source>
</evidence>
<dbReference type="SUPFAM" id="SSF51064">
    <property type="entry name" value="Head domain of nucleotide exchange factor GrpE"/>
    <property type="match status" value="1"/>
</dbReference>
<dbReference type="PROSITE" id="PS01071">
    <property type="entry name" value="GRPE"/>
    <property type="match status" value="1"/>
</dbReference>
<evidence type="ECO:0000313" key="9">
    <source>
        <dbReference type="EMBL" id="PWZ37679.1"/>
    </source>
</evidence>
<reference evidence="9 10" key="1">
    <citation type="journal article" date="2018" name="Nat. Genet.">
        <title>Extensive intraspecific gene order and gene structural variations between Mo17 and other maize genomes.</title>
        <authorList>
            <person name="Sun S."/>
            <person name="Zhou Y."/>
            <person name="Chen J."/>
            <person name="Shi J."/>
            <person name="Zhao H."/>
            <person name="Zhao H."/>
            <person name="Song W."/>
            <person name="Zhang M."/>
            <person name="Cui Y."/>
            <person name="Dong X."/>
            <person name="Liu H."/>
            <person name="Ma X."/>
            <person name="Jiao Y."/>
            <person name="Wang B."/>
            <person name="Wei X."/>
            <person name="Stein J.C."/>
            <person name="Glaubitz J.C."/>
            <person name="Lu F."/>
            <person name="Yu G."/>
            <person name="Liang C."/>
            <person name="Fengler K."/>
            <person name="Li B."/>
            <person name="Rafalski A."/>
            <person name="Schnable P.S."/>
            <person name="Ware D.H."/>
            <person name="Buckler E.S."/>
            <person name="Lai J."/>
        </authorList>
    </citation>
    <scope>NUCLEOTIDE SEQUENCE [LARGE SCALE GENOMIC DNA]</scope>
    <source>
        <strain evidence="10">cv. Missouri 17</strain>
        <tissue evidence="9">Seedling</tissue>
    </source>
</reference>
<evidence type="ECO:0000256" key="2">
    <source>
        <dbReference type="ARBA" id="ARBA00009054"/>
    </source>
</evidence>
<dbReference type="GO" id="GO:0006457">
    <property type="term" value="P:protein folding"/>
    <property type="evidence" value="ECO:0007669"/>
    <property type="project" value="InterPro"/>
</dbReference>
<comment type="function">
    <text evidence="7">Essential component of the PAM complex, a complex required for the translocation of transit peptide-containing proteins from the inner membrane into the mitochondrial matrix in an ATP-dependent manner.</text>
</comment>